<dbReference type="RefSeq" id="WP_268265161.1">
    <property type="nucleotide sequence ID" value="NZ_JALQCW010000023.1"/>
</dbReference>
<accession>A0A9X1YUP9</accession>
<organism evidence="1 2">
    <name type="scientific">Pseudomonas morbosilactucae</name>
    <dbReference type="NCBI Taxonomy" id="2938197"/>
    <lineage>
        <taxon>Bacteria</taxon>
        <taxon>Pseudomonadati</taxon>
        <taxon>Pseudomonadota</taxon>
        <taxon>Gammaproteobacteria</taxon>
        <taxon>Pseudomonadales</taxon>
        <taxon>Pseudomonadaceae</taxon>
        <taxon>Pseudomonas</taxon>
    </lineage>
</organism>
<reference evidence="1 2" key="2">
    <citation type="journal article" date="2023" name="Plant Pathol.">
        <title>Dismantling and reorganizing Pseudomonas marginalis sensu#lato.</title>
        <authorList>
            <person name="Sawada H."/>
            <person name="Fujikawa T."/>
            <person name="Satou M."/>
        </authorList>
    </citation>
    <scope>NUCLEOTIDE SEQUENCE [LARGE SCALE GENOMIC DNA]</scope>
    <source>
        <strain evidence="1 2">MAFF 302030</strain>
    </source>
</reference>
<dbReference type="EMBL" id="JALQCW010000023">
    <property type="protein sequence ID" value="MCK9798259.1"/>
    <property type="molecule type" value="Genomic_DNA"/>
</dbReference>
<sequence length="184" mass="20035">MHRMALCLALALSLGGCIDYKWGHDWKADSLGGWQDASKERYEQGTSFKLACGPEPLYVKVTSAPSHHLMSLLFIPLVPAATGDDNHLSINARYPSLSACSSAAQNPLVIKLDNRVISNIGYVAGNQAGSCELRLDERELQGERVSIEVNQAVLPCAVAPLTLKKNSFFCLRQTQYGGSKPCNR</sequence>
<name>A0A9X1YUP9_9PSED</name>
<protein>
    <recommendedName>
        <fullName evidence="3">Lipoprotein</fullName>
    </recommendedName>
</protein>
<evidence type="ECO:0000313" key="1">
    <source>
        <dbReference type="EMBL" id="MCK9798259.1"/>
    </source>
</evidence>
<reference evidence="1 2" key="1">
    <citation type="journal article" date="2022" name="Int. J. Syst. Evol. Microbiol.">
        <title>Pseudomonas aegrilactucae sp. nov. and Pseudomonas morbosilactucae sp. nov., pathogens causing bacterial rot of lettuce in Japan.</title>
        <authorList>
            <person name="Sawada H."/>
            <person name="Fujikawa T."/>
            <person name="Satou M."/>
        </authorList>
    </citation>
    <scope>NUCLEOTIDE SEQUENCE [LARGE SCALE GENOMIC DNA]</scope>
    <source>
        <strain evidence="1 2">MAFF 302030</strain>
    </source>
</reference>
<proteinExistence type="predicted"/>
<evidence type="ECO:0008006" key="3">
    <source>
        <dbReference type="Google" id="ProtNLM"/>
    </source>
</evidence>
<comment type="caution">
    <text evidence="1">The sequence shown here is derived from an EMBL/GenBank/DDBJ whole genome shotgun (WGS) entry which is preliminary data.</text>
</comment>
<dbReference type="Proteomes" id="UP001155059">
    <property type="component" value="Unassembled WGS sequence"/>
</dbReference>
<evidence type="ECO:0000313" key="2">
    <source>
        <dbReference type="Proteomes" id="UP001155059"/>
    </source>
</evidence>
<dbReference type="AlphaFoldDB" id="A0A9X1YUP9"/>
<dbReference type="PROSITE" id="PS51257">
    <property type="entry name" value="PROKAR_LIPOPROTEIN"/>
    <property type="match status" value="1"/>
</dbReference>
<gene>
    <name evidence="1" type="ORF">M1B34_11125</name>
</gene>